<gene>
    <name evidence="1" type="ORF">H8K36_08050</name>
</gene>
<evidence type="ECO:0000313" key="2">
    <source>
        <dbReference type="Proteomes" id="UP000627446"/>
    </source>
</evidence>
<name>A0A923HU85_9BURK</name>
<sequence>MKKYLPVMKPMMVRALRVTQKYFFWLGVLLMFSPLSLLYAESISRQTRVQQLSSPVGQSETVILVQDKFDLRQYLVQNSHYQESEIEIEIGLHLISLNVVNSRSNAFTRKQREQDATLLASTLEKAIKADHQFADINAIHINYVRRNKQSLKLIQGFDFFQTKAGAFILNKS</sequence>
<organism evidence="1 2">
    <name type="scientific">Undibacterium nitidum</name>
    <dbReference type="NCBI Taxonomy" id="2762298"/>
    <lineage>
        <taxon>Bacteria</taxon>
        <taxon>Pseudomonadati</taxon>
        <taxon>Pseudomonadota</taxon>
        <taxon>Betaproteobacteria</taxon>
        <taxon>Burkholderiales</taxon>
        <taxon>Oxalobacteraceae</taxon>
        <taxon>Undibacterium</taxon>
    </lineage>
</organism>
<dbReference type="Proteomes" id="UP000627446">
    <property type="component" value="Unassembled WGS sequence"/>
</dbReference>
<reference evidence="1" key="1">
    <citation type="submission" date="2020-08" db="EMBL/GenBank/DDBJ databases">
        <title>Novel species isolated from subtropical streams in China.</title>
        <authorList>
            <person name="Lu H."/>
        </authorList>
    </citation>
    <scope>NUCLEOTIDE SEQUENCE</scope>
    <source>
        <strain evidence="1">LX22W</strain>
    </source>
</reference>
<dbReference type="RefSeq" id="WP_186916177.1">
    <property type="nucleotide sequence ID" value="NZ_JACOFZ010000002.1"/>
</dbReference>
<keyword evidence="2" id="KW-1185">Reference proteome</keyword>
<accession>A0A923HU85</accession>
<proteinExistence type="predicted"/>
<dbReference type="EMBL" id="JACOFZ010000002">
    <property type="protein sequence ID" value="MBC3881319.1"/>
    <property type="molecule type" value="Genomic_DNA"/>
</dbReference>
<dbReference type="AlphaFoldDB" id="A0A923HU85"/>
<comment type="caution">
    <text evidence="1">The sequence shown here is derived from an EMBL/GenBank/DDBJ whole genome shotgun (WGS) entry which is preliminary data.</text>
</comment>
<protein>
    <submittedName>
        <fullName evidence="1">Uncharacterized protein</fullName>
    </submittedName>
</protein>
<evidence type="ECO:0000313" key="1">
    <source>
        <dbReference type="EMBL" id="MBC3881319.1"/>
    </source>
</evidence>